<evidence type="ECO:0000256" key="8">
    <source>
        <dbReference type="ARBA" id="ARBA00022989"/>
    </source>
</evidence>
<evidence type="ECO:0000256" key="7">
    <source>
        <dbReference type="ARBA" id="ARBA00022958"/>
    </source>
</evidence>
<keyword evidence="9" id="KW-0406">Ion transport</keyword>
<keyword evidence="5" id="KW-0631">Potassium channel</keyword>
<dbReference type="GO" id="GO:0001508">
    <property type="term" value="P:action potential"/>
    <property type="evidence" value="ECO:0007669"/>
    <property type="project" value="TreeGrafter"/>
</dbReference>
<evidence type="ECO:0000256" key="11">
    <source>
        <dbReference type="ARBA" id="ARBA00023303"/>
    </source>
</evidence>
<comment type="subcellular location">
    <subcellularLocation>
        <location evidence="1">Membrane</location>
        <topology evidence="1">Multi-pass membrane protein</topology>
    </subcellularLocation>
</comment>
<feature type="transmembrane region" description="Helical" evidence="13">
    <location>
        <begin position="76"/>
        <end position="99"/>
    </location>
</feature>
<feature type="region of interest" description="Disordered" evidence="12">
    <location>
        <begin position="254"/>
        <end position="285"/>
    </location>
</feature>
<keyword evidence="11 15" id="KW-0407">Ion channel</keyword>
<dbReference type="Gene3D" id="1.10.287.70">
    <property type="match status" value="1"/>
</dbReference>
<evidence type="ECO:0000256" key="3">
    <source>
        <dbReference type="ARBA" id="ARBA00022538"/>
    </source>
</evidence>
<gene>
    <name evidence="15" type="ORF">Pan54_00310</name>
</gene>
<keyword evidence="8 13" id="KW-1133">Transmembrane helix</keyword>
<dbReference type="InterPro" id="IPR027359">
    <property type="entry name" value="Volt_channel_dom_sf"/>
</dbReference>
<evidence type="ECO:0000313" key="16">
    <source>
        <dbReference type="Proteomes" id="UP000316095"/>
    </source>
</evidence>
<reference evidence="15 16" key="1">
    <citation type="submission" date="2019-02" db="EMBL/GenBank/DDBJ databases">
        <title>Deep-cultivation of Planctomycetes and their phenomic and genomic characterization uncovers novel biology.</title>
        <authorList>
            <person name="Wiegand S."/>
            <person name="Jogler M."/>
            <person name="Boedeker C."/>
            <person name="Pinto D."/>
            <person name="Vollmers J."/>
            <person name="Rivas-Marin E."/>
            <person name="Kohn T."/>
            <person name="Peeters S.H."/>
            <person name="Heuer A."/>
            <person name="Rast P."/>
            <person name="Oberbeckmann S."/>
            <person name="Bunk B."/>
            <person name="Jeske O."/>
            <person name="Meyerdierks A."/>
            <person name="Storesund J.E."/>
            <person name="Kallscheuer N."/>
            <person name="Luecker S."/>
            <person name="Lage O.M."/>
            <person name="Pohl T."/>
            <person name="Merkel B.J."/>
            <person name="Hornburger P."/>
            <person name="Mueller R.-W."/>
            <person name="Bruemmer F."/>
            <person name="Labrenz M."/>
            <person name="Spormann A.M."/>
            <person name="Op Den Camp H."/>
            <person name="Overmann J."/>
            <person name="Amann R."/>
            <person name="Jetten M.S.M."/>
            <person name="Mascher T."/>
            <person name="Medema M.H."/>
            <person name="Devos D.P."/>
            <person name="Kaster A.-K."/>
            <person name="Ovreas L."/>
            <person name="Rohde M."/>
            <person name="Galperin M.Y."/>
            <person name="Jogler C."/>
        </authorList>
    </citation>
    <scope>NUCLEOTIDE SEQUENCE [LARGE SCALE GENOMIC DNA]</scope>
    <source>
        <strain evidence="15 16">Pan54</strain>
    </source>
</reference>
<dbReference type="Gene3D" id="1.20.120.350">
    <property type="entry name" value="Voltage-gated potassium channels. Chain C"/>
    <property type="match status" value="1"/>
</dbReference>
<dbReference type="PANTHER" id="PTHR11537:SF254">
    <property type="entry name" value="POTASSIUM VOLTAGE-GATED CHANNEL PROTEIN SHAB"/>
    <property type="match status" value="1"/>
</dbReference>
<dbReference type="PRINTS" id="PR00169">
    <property type="entry name" value="KCHANNEL"/>
</dbReference>
<feature type="transmembrane region" description="Helical" evidence="13">
    <location>
        <begin position="144"/>
        <end position="160"/>
    </location>
</feature>
<keyword evidence="16" id="KW-1185">Reference proteome</keyword>
<dbReference type="OrthoDB" id="9810759at2"/>
<evidence type="ECO:0000259" key="14">
    <source>
        <dbReference type="Pfam" id="PF00520"/>
    </source>
</evidence>
<keyword evidence="3" id="KW-0633">Potassium transport</keyword>
<protein>
    <submittedName>
        <fullName evidence="15">Voltage-gated potassium channel</fullName>
    </submittedName>
</protein>
<dbReference type="SUPFAM" id="SSF81324">
    <property type="entry name" value="Voltage-gated potassium channels"/>
    <property type="match status" value="1"/>
</dbReference>
<evidence type="ECO:0000313" key="15">
    <source>
        <dbReference type="EMBL" id="TWT59330.1"/>
    </source>
</evidence>
<evidence type="ECO:0000256" key="5">
    <source>
        <dbReference type="ARBA" id="ARBA00022826"/>
    </source>
</evidence>
<evidence type="ECO:0000256" key="2">
    <source>
        <dbReference type="ARBA" id="ARBA00022448"/>
    </source>
</evidence>
<evidence type="ECO:0000256" key="12">
    <source>
        <dbReference type="SAM" id="MobiDB-lite"/>
    </source>
</evidence>
<accession>A0A5C5X8R6</accession>
<dbReference type="Pfam" id="PF00520">
    <property type="entry name" value="Ion_trans"/>
    <property type="match status" value="1"/>
</dbReference>
<comment type="caution">
    <text evidence="15">The sequence shown here is derived from an EMBL/GenBank/DDBJ whole genome shotgun (WGS) entry which is preliminary data.</text>
</comment>
<evidence type="ECO:0000256" key="6">
    <source>
        <dbReference type="ARBA" id="ARBA00022882"/>
    </source>
</evidence>
<keyword evidence="10 13" id="KW-0472">Membrane</keyword>
<feature type="transmembrane region" description="Helical" evidence="13">
    <location>
        <begin position="172"/>
        <end position="189"/>
    </location>
</feature>
<feature type="domain" description="Ion transport" evidence="14">
    <location>
        <begin position="23"/>
        <end position="231"/>
    </location>
</feature>
<dbReference type="GO" id="GO:0008076">
    <property type="term" value="C:voltage-gated potassium channel complex"/>
    <property type="evidence" value="ECO:0007669"/>
    <property type="project" value="InterPro"/>
</dbReference>
<dbReference type="RefSeq" id="WP_146501485.1">
    <property type="nucleotide sequence ID" value="NZ_SJPG01000001.1"/>
</dbReference>
<dbReference type="EMBL" id="SJPG01000001">
    <property type="protein sequence ID" value="TWT59330.1"/>
    <property type="molecule type" value="Genomic_DNA"/>
</dbReference>
<sequence>MNKFRRESLKPAIDFLDKIVQPLVCYSVFMLALECHFYPESNSLQSHPFFLWSERGVALILTLEYVLRWIRNSGRGFYPLTTFGLIDLAAILPFWIGFVPGINQHLKLIRTLRVLRMLKFFRYNRGLQVMALGFYRAYFNLRPLMLTAIMVLLLTMFALYEIEGPEQEEFRDLFNIAWFLEVTGTTVGYGDLSPNSIAGRVIVMVFMIAGLAIFMACFSAITSAFDEVFKKANDPNFNPLDHFPKIRKQQERLEELTKDVGTTAADDVAAEEEMEEEKELEEVSS</sequence>
<evidence type="ECO:0000256" key="9">
    <source>
        <dbReference type="ARBA" id="ARBA00023065"/>
    </source>
</evidence>
<feature type="transmembrane region" description="Helical" evidence="13">
    <location>
        <begin position="201"/>
        <end position="221"/>
    </location>
</feature>
<dbReference type="PANTHER" id="PTHR11537">
    <property type="entry name" value="VOLTAGE-GATED POTASSIUM CHANNEL"/>
    <property type="match status" value="1"/>
</dbReference>
<organism evidence="15 16">
    <name type="scientific">Rubinisphaera italica</name>
    <dbReference type="NCBI Taxonomy" id="2527969"/>
    <lineage>
        <taxon>Bacteria</taxon>
        <taxon>Pseudomonadati</taxon>
        <taxon>Planctomycetota</taxon>
        <taxon>Planctomycetia</taxon>
        <taxon>Planctomycetales</taxon>
        <taxon>Planctomycetaceae</taxon>
        <taxon>Rubinisphaera</taxon>
    </lineage>
</organism>
<dbReference type="AlphaFoldDB" id="A0A5C5X8R6"/>
<evidence type="ECO:0000256" key="4">
    <source>
        <dbReference type="ARBA" id="ARBA00022692"/>
    </source>
</evidence>
<dbReference type="GO" id="GO:0005249">
    <property type="term" value="F:voltage-gated potassium channel activity"/>
    <property type="evidence" value="ECO:0007669"/>
    <property type="project" value="InterPro"/>
</dbReference>
<dbReference type="InterPro" id="IPR005821">
    <property type="entry name" value="Ion_trans_dom"/>
</dbReference>
<keyword evidence="4 13" id="KW-0812">Transmembrane</keyword>
<name>A0A5C5X8R6_9PLAN</name>
<proteinExistence type="predicted"/>
<feature type="compositionally biased region" description="Acidic residues" evidence="12">
    <location>
        <begin position="268"/>
        <end position="285"/>
    </location>
</feature>
<keyword evidence="6" id="KW-0851">Voltage-gated channel</keyword>
<evidence type="ECO:0000256" key="10">
    <source>
        <dbReference type="ARBA" id="ARBA00023136"/>
    </source>
</evidence>
<evidence type="ECO:0000256" key="13">
    <source>
        <dbReference type="SAM" id="Phobius"/>
    </source>
</evidence>
<keyword evidence="2" id="KW-0813">Transport</keyword>
<keyword evidence="7" id="KW-0630">Potassium</keyword>
<dbReference type="Proteomes" id="UP000316095">
    <property type="component" value="Unassembled WGS sequence"/>
</dbReference>
<evidence type="ECO:0000256" key="1">
    <source>
        <dbReference type="ARBA" id="ARBA00004141"/>
    </source>
</evidence>
<dbReference type="InterPro" id="IPR028325">
    <property type="entry name" value="VG_K_chnl"/>
</dbReference>